<dbReference type="InterPro" id="IPR015424">
    <property type="entry name" value="PyrdxlP-dep_Trfase"/>
</dbReference>
<comment type="caution">
    <text evidence="3">The sequence shown here is derived from an EMBL/GenBank/DDBJ whole genome shotgun (WGS) entry which is preliminary data.</text>
</comment>
<dbReference type="Proteomes" id="UP001202248">
    <property type="component" value="Unassembled WGS sequence"/>
</dbReference>
<feature type="domain" description="Glycine dehydrogenase C-terminal" evidence="2">
    <location>
        <begin position="10"/>
        <end position="131"/>
    </location>
</feature>
<reference evidence="3 4" key="1">
    <citation type="submission" date="2022-02" db="EMBL/GenBank/DDBJ databases">
        <authorList>
            <person name="Min J."/>
        </authorList>
    </citation>
    <scope>NUCLEOTIDE SEQUENCE [LARGE SCALE GENOMIC DNA]</scope>
    <source>
        <strain evidence="3 4">GR10-1</strain>
    </source>
</reference>
<accession>A0ABS9SFE4</accession>
<gene>
    <name evidence="3" type="ORF">MKP09_03680</name>
</gene>
<evidence type="ECO:0000313" key="3">
    <source>
        <dbReference type="EMBL" id="MCH5597075.1"/>
    </source>
</evidence>
<sequence>MLGAEGVKAATEFAILNANYMRSRLAPHYDILYTNDNGLCAHEFIVDLRPFKKTAQIEAEDVAKRLMDYGFHAPPMSFPVAGTIMIEPTESEDKAELDRFCDALISIREEIKTIENGMADIKDNALKNAPHTQQVVTANEWNHAYSRQDAAFPLHYVTLNKFWPSVARVNNTVGDRNLICTCEPTEMYAEA</sequence>
<keyword evidence="4" id="KW-1185">Reference proteome</keyword>
<dbReference type="InterPro" id="IPR015422">
    <property type="entry name" value="PyrdxlP-dep_Trfase_small"/>
</dbReference>
<evidence type="ECO:0000259" key="2">
    <source>
        <dbReference type="Pfam" id="PF21478"/>
    </source>
</evidence>
<dbReference type="Pfam" id="PF21478">
    <property type="entry name" value="GcvP2_C"/>
    <property type="match status" value="1"/>
</dbReference>
<organism evidence="3 4">
    <name type="scientific">Niabella ginsengisoli</name>
    <dbReference type="NCBI Taxonomy" id="522298"/>
    <lineage>
        <taxon>Bacteria</taxon>
        <taxon>Pseudomonadati</taxon>
        <taxon>Bacteroidota</taxon>
        <taxon>Chitinophagia</taxon>
        <taxon>Chitinophagales</taxon>
        <taxon>Chitinophagaceae</taxon>
        <taxon>Niabella</taxon>
    </lineage>
</organism>
<dbReference type="RefSeq" id="WP_240826486.1">
    <property type="nucleotide sequence ID" value="NZ_JAKWBL010000001.1"/>
</dbReference>
<proteinExistence type="predicted"/>
<evidence type="ECO:0000256" key="1">
    <source>
        <dbReference type="ARBA" id="ARBA00022898"/>
    </source>
</evidence>
<evidence type="ECO:0000313" key="4">
    <source>
        <dbReference type="Proteomes" id="UP001202248"/>
    </source>
</evidence>
<name>A0ABS9SFE4_9BACT</name>
<keyword evidence="1" id="KW-0663">Pyridoxal phosphate</keyword>
<dbReference type="Gene3D" id="3.90.1150.10">
    <property type="entry name" value="Aspartate Aminotransferase, domain 1"/>
    <property type="match status" value="1"/>
</dbReference>
<dbReference type="SUPFAM" id="SSF53383">
    <property type="entry name" value="PLP-dependent transferases"/>
    <property type="match status" value="1"/>
</dbReference>
<protein>
    <recommendedName>
        <fullName evidence="2">Glycine dehydrogenase C-terminal domain-containing protein</fullName>
    </recommendedName>
</protein>
<dbReference type="PANTHER" id="PTHR11773">
    <property type="entry name" value="GLYCINE DEHYDROGENASE, DECARBOXYLATING"/>
    <property type="match status" value="1"/>
</dbReference>
<dbReference type="InterPro" id="IPR020581">
    <property type="entry name" value="GDC_P"/>
</dbReference>
<dbReference type="InterPro" id="IPR049316">
    <property type="entry name" value="GDC-P_C"/>
</dbReference>
<dbReference type="EMBL" id="JAKWBL010000001">
    <property type="protein sequence ID" value="MCH5597075.1"/>
    <property type="molecule type" value="Genomic_DNA"/>
</dbReference>
<dbReference type="PANTHER" id="PTHR11773:SF1">
    <property type="entry name" value="GLYCINE DEHYDROGENASE (DECARBOXYLATING), MITOCHONDRIAL"/>
    <property type="match status" value="1"/>
</dbReference>